<dbReference type="Pfam" id="PF01135">
    <property type="entry name" value="PCMT"/>
    <property type="match status" value="1"/>
</dbReference>
<dbReference type="GO" id="GO:0005737">
    <property type="term" value="C:cytoplasm"/>
    <property type="evidence" value="ECO:0007669"/>
    <property type="project" value="TreeGrafter"/>
</dbReference>
<evidence type="ECO:0000313" key="4">
    <source>
        <dbReference type="EMBL" id="WOE75588.1"/>
    </source>
</evidence>
<dbReference type="PANTHER" id="PTHR11579">
    <property type="entry name" value="PROTEIN-L-ISOASPARTATE O-METHYLTRANSFERASE"/>
    <property type="match status" value="1"/>
</dbReference>
<evidence type="ECO:0000313" key="5">
    <source>
        <dbReference type="Proteomes" id="UP001302429"/>
    </source>
</evidence>
<accession>A0AA97I1P7</accession>
<dbReference type="GO" id="GO:0004719">
    <property type="term" value="F:protein-L-isoaspartate (D-aspartate) O-methyltransferase activity"/>
    <property type="evidence" value="ECO:0007669"/>
    <property type="project" value="InterPro"/>
</dbReference>
<dbReference type="PANTHER" id="PTHR11579:SF18">
    <property type="entry name" value="PROTEIN-L-ISOASPARTATE O-METHYLTRANSFERASE"/>
    <property type="match status" value="1"/>
</dbReference>
<dbReference type="KEGG" id="acoa:RB602_02425"/>
<dbReference type="Proteomes" id="UP001302429">
    <property type="component" value="Chromosome"/>
</dbReference>
<dbReference type="InterPro" id="IPR029063">
    <property type="entry name" value="SAM-dependent_MTases_sf"/>
</dbReference>
<dbReference type="RefSeq" id="WP_317082629.1">
    <property type="nucleotide sequence ID" value="NZ_CP136594.1"/>
</dbReference>
<dbReference type="Gene3D" id="3.40.50.150">
    <property type="entry name" value="Vaccinia Virus protein VP39"/>
    <property type="match status" value="1"/>
</dbReference>
<name>A0AA97I1P7_9SPHN</name>
<dbReference type="InterPro" id="IPR000682">
    <property type="entry name" value="PCMT"/>
</dbReference>
<comment type="similarity">
    <text evidence="1">Belongs to the methyltransferase superfamily. L-isoaspartyl/D-aspartyl protein methyltransferase family.</text>
</comment>
<protein>
    <recommendedName>
        <fullName evidence="2">Protein-L-isoaspartate O-methyltransferase</fullName>
    </recommendedName>
    <alternativeName>
        <fullName evidence="3">Protein L-isoaspartyl methyltransferase</fullName>
    </alternativeName>
</protein>
<dbReference type="EMBL" id="CP136594">
    <property type="protein sequence ID" value="WOE75588.1"/>
    <property type="molecule type" value="Genomic_DNA"/>
</dbReference>
<evidence type="ECO:0000256" key="2">
    <source>
        <dbReference type="ARBA" id="ARBA00013346"/>
    </source>
</evidence>
<organism evidence="4 5">
    <name type="scientific">Alterisphingorhabdus coralli</name>
    <dbReference type="NCBI Taxonomy" id="3071408"/>
    <lineage>
        <taxon>Bacteria</taxon>
        <taxon>Pseudomonadati</taxon>
        <taxon>Pseudomonadota</taxon>
        <taxon>Alphaproteobacteria</taxon>
        <taxon>Sphingomonadales</taxon>
        <taxon>Sphingomonadaceae</taxon>
        <taxon>Alterisphingorhabdus (ex Yan et al. 2024)</taxon>
    </lineage>
</organism>
<gene>
    <name evidence="4" type="ORF">RB602_02425</name>
</gene>
<evidence type="ECO:0000256" key="3">
    <source>
        <dbReference type="ARBA" id="ARBA00030757"/>
    </source>
</evidence>
<proteinExistence type="inferred from homology"/>
<dbReference type="SUPFAM" id="SSF53335">
    <property type="entry name" value="S-adenosyl-L-methionine-dependent methyltransferases"/>
    <property type="match status" value="1"/>
</dbReference>
<evidence type="ECO:0000256" key="1">
    <source>
        <dbReference type="ARBA" id="ARBA00005369"/>
    </source>
</evidence>
<dbReference type="AlphaFoldDB" id="A0AA97I1P7"/>
<keyword evidence="5" id="KW-1185">Reference proteome</keyword>
<sequence>MFESGTEVMTEIEQAPANVADTEFQTARRAMVNSQLRPNDVNDPVIIGAMAVTPREHFVSEERQASAYIDRAVPLADDRVLNPPLATGRMLTHANIVSSDTVLIIGAGTGYIAALLAPIVESVVALEESDTLFAQLSENVGAIDNVSVQRGPLEKGCPKSAPYSLIVIDGAVETIPAPLARQLSDDGRLLCGQNEAGVTRLAIGRKVGDSISLAHFADNEIAPLSAFARPAEYVF</sequence>
<reference evidence="4 5" key="1">
    <citation type="submission" date="2023-10" db="EMBL/GenBank/DDBJ databases">
        <title>Complete genome sequence of a Sphingomonadaceae bacterium.</title>
        <authorList>
            <person name="Yan C."/>
        </authorList>
    </citation>
    <scope>NUCLEOTIDE SEQUENCE [LARGE SCALE GENOMIC DNA]</scope>
    <source>
        <strain evidence="4 5">SCSIO 66989</strain>
    </source>
</reference>